<gene>
    <name evidence="1" type="ORF">ElyMa_002829700</name>
</gene>
<proteinExistence type="predicted"/>
<protein>
    <submittedName>
        <fullName evidence="1">Uncharacterized protein</fullName>
    </submittedName>
</protein>
<accession>A0AAV4HV44</accession>
<sequence length="118" mass="13120">MNIVVILATYDPVLCGVTEIGRGRRSLTEGPRLKCSSQRLVSLGVVNVVESRGRITERLPYQRASKSNEMKEVCLQNGVTYTLALSRVVKENSIHIKIQRTRPMSSEHSSINIGLVIL</sequence>
<evidence type="ECO:0000313" key="2">
    <source>
        <dbReference type="Proteomes" id="UP000762676"/>
    </source>
</evidence>
<dbReference type="EMBL" id="BMAT01005869">
    <property type="protein sequence ID" value="GFS01087.1"/>
    <property type="molecule type" value="Genomic_DNA"/>
</dbReference>
<comment type="caution">
    <text evidence="1">The sequence shown here is derived from an EMBL/GenBank/DDBJ whole genome shotgun (WGS) entry which is preliminary data.</text>
</comment>
<organism evidence="1 2">
    <name type="scientific">Elysia marginata</name>
    <dbReference type="NCBI Taxonomy" id="1093978"/>
    <lineage>
        <taxon>Eukaryota</taxon>
        <taxon>Metazoa</taxon>
        <taxon>Spiralia</taxon>
        <taxon>Lophotrochozoa</taxon>
        <taxon>Mollusca</taxon>
        <taxon>Gastropoda</taxon>
        <taxon>Heterobranchia</taxon>
        <taxon>Euthyneura</taxon>
        <taxon>Panpulmonata</taxon>
        <taxon>Sacoglossa</taxon>
        <taxon>Placobranchoidea</taxon>
        <taxon>Plakobranchidae</taxon>
        <taxon>Elysia</taxon>
    </lineage>
</organism>
<reference evidence="1 2" key="1">
    <citation type="journal article" date="2021" name="Elife">
        <title>Chloroplast acquisition without the gene transfer in kleptoplastic sea slugs, Plakobranchus ocellatus.</title>
        <authorList>
            <person name="Maeda T."/>
            <person name="Takahashi S."/>
            <person name="Yoshida T."/>
            <person name="Shimamura S."/>
            <person name="Takaki Y."/>
            <person name="Nagai Y."/>
            <person name="Toyoda A."/>
            <person name="Suzuki Y."/>
            <person name="Arimoto A."/>
            <person name="Ishii H."/>
            <person name="Satoh N."/>
            <person name="Nishiyama T."/>
            <person name="Hasebe M."/>
            <person name="Maruyama T."/>
            <person name="Minagawa J."/>
            <person name="Obokata J."/>
            <person name="Shigenobu S."/>
        </authorList>
    </citation>
    <scope>NUCLEOTIDE SEQUENCE [LARGE SCALE GENOMIC DNA]</scope>
</reference>
<dbReference type="AlphaFoldDB" id="A0AAV4HV44"/>
<dbReference type="Proteomes" id="UP000762676">
    <property type="component" value="Unassembled WGS sequence"/>
</dbReference>
<evidence type="ECO:0000313" key="1">
    <source>
        <dbReference type="EMBL" id="GFS01087.1"/>
    </source>
</evidence>
<name>A0AAV4HV44_9GAST</name>
<keyword evidence="2" id="KW-1185">Reference proteome</keyword>